<evidence type="ECO:0000313" key="1">
    <source>
        <dbReference type="EnsemblPlants" id="AVESA.00010b.r2.UnG1424600.1.CDS"/>
    </source>
</evidence>
<keyword evidence="2" id="KW-1185">Reference proteome</keyword>
<accession>A0ACD6ASL3</accession>
<reference evidence="1" key="1">
    <citation type="submission" date="2025-09" db="UniProtKB">
        <authorList>
            <consortium name="EnsemblPlants"/>
        </authorList>
    </citation>
    <scope>IDENTIFICATION</scope>
</reference>
<organism evidence="1 2">
    <name type="scientific">Avena sativa</name>
    <name type="common">Oat</name>
    <dbReference type="NCBI Taxonomy" id="4498"/>
    <lineage>
        <taxon>Eukaryota</taxon>
        <taxon>Viridiplantae</taxon>
        <taxon>Streptophyta</taxon>
        <taxon>Embryophyta</taxon>
        <taxon>Tracheophyta</taxon>
        <taxon>Spermatophyta</taxon>
        <taxon>Magnoliopsida</taxon>
        <taxon>Liliopsida</taxon>
        <taxon>Poales</taxon>
        <taxon>Poaceae</taxon>
        <taxon>BOP clade</taxon>
        <taxon>Pooideae</taxon>
        <taxon>Poodae</taxon>
        <taxon>Poeae</taxon>
        <taxon>Poeae Chloroplast Group 1 (Aveneae type)</taxon>
        <taxon>Aveninae</taxon>
        <taxon>Avena</taxon>
    </lineage>
</organism>
<name>A0ACD6ASL3_AVESA</name>
<sequence length="110" mass="12883">MKRGLLPNGSEVFTFGSNNSLKIFPPNTFKFKPKGHIYIDEIQQCILDNFWFQHNVKKDETGYMLSILNSLAEYFNMMNKKIILNINKNFELILLSIIRARRTDPSIKLN</sequence>
<dbReference type="Proteomes" id="UP001732700">
    <property type="component" value="Unassembled WGS sequence"/>
</dbReference>
<proteinExistence type="predicted"/>
<protein>
    <submittedName>
        <fullName evidence="1">Uncharacterized protein</fullName>
    </submittedName>
</protein>
<dbReference type="EnsemblPlants" id="AVESA.00010b.r2.UnG1424600.1">
    <property type="protein sequence ID" value="AVESA.00010b.r2.UnG1424600.1.CDS"/>
    <property type="gene ID" value="AVESA.00010b.r2.UnG1424600"/>
</dbReference>
<evidence type="ECO:0000313" key="2">
    <source>
        <dbReference type="Proteomes" id="UP001732700"/>
    </source>
</evidence>